<dbReference type="OrthoDB" id="408361at2759"/>
<proteinExistence type="predicted"/>
<accession>A0A813B290</accession>
<dbReference type="EMBL" id="CAJNJA010065402">
    <property type="protein sequence ID" value="CAE7885482.1"/>
    <property type="molecule type" value="Genomic_DNA"/>
</dbReference>
<dbReference type="AlphaFoldDB" id="A0A813B290"/>
<feature type="non-terminal residue" evidence="1">
    <location>
        <position position="1"/>
    </location>
</feature>
<reference evidence="1" key="1">
    <citation type="submission" date="2021-02" db="EMBL/GenBank/DDBJ databases">
        <authorList>
            <person name="Dougan E. K."/>
            <person name="Rhodes N."/>
            <person name="Thang M."/>
            <person name="Chan C."/>
        </authorList>
    </citation>
    <scope>NUCLEOTIDE SEQUENCE</scope>
</reference>
<gene>
    <name evidence="1" type="ORF">SNEC2469_LOCUS29260</name>
</gene>
<evidence type="ECO:0000313" key="1">
    <source>
        <dbReference type="EMBL" id="CAE7885482.1"/>
    </source>
</evidence>
<evidence type="ECO:0000313" key="2">
    <source>
        <dbReference type="Proteomes" id="UP000601435"/>
    </source>
</evidence>
<sequence length="222" mass="24810">KDKKNVEVRFKSFMDRFRSRIQRVNHEHAVHQRDVINVDAGTKEKEKIKGRGQWKTWTAAAILRVSFGPHTVVQSGWAGRQPIFCVSARFSLNSLAFWMGVGTARNALCHFYLGEQKRGFIEQTSSKDHCAVIGYHIEFDETGQCLRLRNEQCSAETNTTLSVLVSRVTLLATDATGQMTNCKFVFTLASMRFSGESASCVAAEDSYGIVGRYREDTASAAA</sequence>
<feature type="non-terminal residue" evidence="1">
    <location>
        <position position="222"/>
    </location>
</feature>
<dbReference type="Proteomes" id="UP000601435">
    <property type="component" value="Unassembled WGS sequence"/>
</dbReference>
<keyword evidence="2" id="KW-1185">Reference proteome</keyword>
<protein>
    <submittedName>
        <fullName evidence="1">Uncharacterized protein</fullName>
    </submittedName>
</protein>
<organism evidence="1 2">
    <name type="scientific">Symbiodinium necroappetens</name>
    <dbReference type="NCBI Taxonomy" id="1628268"/>
    <lineage>
        <taxon>Eukaryota</taxon>
        <taxon>Sar</taxon>
        <taxon>Alveolata</taxon>
        <taxon>Dinophyceae</taxon>
        <taxon>Suessiales</taxon>
        <taxon>Symbiodiniaceae</taxon>
        <taxon>Symbiodinium</taxon>
    </lineage>
</organism>
<name>A0A813B290_9DINO</name>
<comment type="caution">
    <text evidence="1">The sequence shown here is derived from an EMBL/GenBank/DDBJ whole genome shotgun (WGS) entry which is preliminary data.</text>
</comment>